<name>A0A9C9EL17_UNCW3</name>
<gene>
    <name evidence="4" type="ORF">ENI34_01970</name>
</gene>
<dbReference type="Gene3D" id="3.40.718.10">
    <property type="entry name" value="Isopropylmalate Dehydrogenase"/>
    <property type="match status" value="1"/>
</dbReference>
<dbReference type="Pfam" id="PF04166">
    <property type="entry name" value="PdxA"/>
    <property type="match status" value="1"/>
</dbReference>
<evidence type="ECO:0000256" key="1">
    <source>
        <dbReference type="ARBA" id="ARBA00022723"/>
    </source>
</evidence>
<keyword evidence="1" id="KW-0479">Metal-binding</keyword>
<dbReference type="AlphaFoldDB" id="A0A9C9EL17"/>
<dbReference type="GO" id="GO:0016491">
    <property type="term" value="F:oxidoreductase activity"/>
    <property type="evidence" value="ECO:0007669"/>
    <property type="project" value="UniProtKB-KW"/>
</dbReference>
<dbReference type="EMBL" id="DRIG01000023">
    <property type="protein sequence ID" value="HEC77895.1"/>
    <property type="molecule type" value="Genomic_DNA"/>
</dbReference>
<organism evidence="4 5">
    <name type="scientific">candidate division WOR-3 bacterium</name>
    <dbReference type="NCBI Taxonomy" id="2052148"/>
    <lineage>
        <taxon>Bacteria</taxon>
        <taxon>Bacteria division WOR-3</taxon>
    </lineage>
</organism>
<reference evidence="4" key="1">
    <citation type="journal article" date="2020" name="mSystems">
        <title>Genome- and Community-Level Interaction Insights into Carbon Utilization and Element Cycling Functions of Hydrothermarchaeota in Hydrothermal Sediment.</title>
        <authorList>
            <person name="Zhou Z."/>
            <person name="Liu Y."/>
            <person name="Xu W."/>
            <person name="Pan J."/>
            <person name="Luo Z.H."/>
            <person name="Li M."/>
        </authorList>
    </citation>
    <scope>NUCLEOTIDE SEQUENCE</scope>
    <source>
        <strain evidence="4">HyVt-388</strain>
    </source>
</reference>
<protein>
    <recommendedName>
        <fullName evidence="6">4-hydroxythreonine-4-phosphate dehydrogenase PdxA</fullName>
    </recommendedName>
</protein>
<keyword evidence="2" id="KW-0560">Oxidoreductase</keyword>
<dbReference type="InterPro" id="IPR005255">
    <property type="entry name" value="PdxA_fam"/>
</dbReference>
<dbReference type="PANTHER" id="PTHR30004">
    <property type="entry name" value="4-HYDROXYTHREONINE-4-PHOSPHATE DEHYDROGENASE"/>
    <property type="match status" value="1"/>
</dbReference>
<sequence length="309" mass="34677">MMKIGITIGDPAGIGPEIILKSASMMKNIGNLFIFGNKKILKKTALDLGLRSNYGLIKDKILDCIGNITFQYGKPSGKTGRAAMESLKSALDQGVDVLITSPIVKDVIRDFIPGFIGHTEYLARYFKTRNYAMMGLWRNKRIMLLTTHVPMRRIFKTITVRNVLKKIILLDQSTKKYFGVKRPKIGVSSLNPHAFEFSLGEDEQIQKAVIEARKLKIDVSGPYPADSLFNRSFDAFLAMYHDQAMIYLKSKNRGLNFTVGIPIIRLSPLFGAALDIAGKRIADESGFIHAILQGIKIFKNVRKYEKKES</sequence>
<keyword evidence="3" id="KW-0520">NAD</keyword>
<dbReference type="PANTHER" id="PTHR30004:SF6">
    <property type="entry name" value="D-THREONATE 4-PHOSPHATE DEHYDROGENASE"/>
    <property type="match status" value="1"/>
</dbReference>
<dbReference type="GO" id="GO:0051287">
    <property type="term" value="F:NAD binding"/>
    <property type="evidence" value="ECO:0007669"/>
    <property type="project" value="InterPro"/>
</dbReference>
<proteinExistence type="predicted"/>
<evidence type="ECO:0008006" key="6">
    <source>
        <dbReference type="Google" id="ProtNLM"/>
    </source>
</evidence>
<dbReference type="SUPFAM" id="SSF53659">
    <property type="entry name" value="Isocitrate/Isopropylmalate dehydrogenase-like"/>
    <property type="match status" value="1"/>
</dbReference>
<dbReference type="GO" id="GO:0046872">
    <property type="term" value="F:metal ion binding"/>
    <property type="evidence" value="ECO:0007669"/>
    <property type="project" value="UniProtKB-KW"/>
</dbReference>
<evidence type="ECO:0000256" key="2">
    <source>
        <dbReference type="ARBA" id="ARBA00023002"/>
    </source>
</evidence>
<evidence type="ECO:0000313" key="5">
    <source>
        <dbReference type="Proteomes" id="UP000885826"/>
    </source>
</evidence>
<dbReference type="Proteomes" id="UP000885826">
    <property type="component" value="Unassembled WGS sequence"/>
</dbReference>
<evidence type="ECO:0000256" key="3">
    <source>
        <dbReference type="ARBA" id="ARBA00023027"/>
    </source>
</evidence>
<comment type="caution">
    <text evidence="4">The sequence shown here is derived from an EMBL/GenBank/DDBJ whole genome shotgun (WGS) entry which is preliminary data.</text>
</comment>
<evidence type="ECO:0000313" key="4">
    <source>
        <dbReference type="EMBL" id="HEC77895.1"/>
    </source>
</evidence>
<accession>A0A9C9EL17</accession>